<evidence type="ECO:0000256" key="1">
    <source>
        <dbReference type="ARBA" id="ARBA00022729"/>
    </source>
</evidence>
<dbReference type="SUPFAM" id="SSF50494">
    <property type="entry name" value="Trypsin-like serine proteases"/>
    <property type="match status" value="1"/>
</dbReference>
<keyword evidence="2" id="KW-0843">Virulence</keyword>
<evidence type="ECO:0000256" key="3">
    <source>
        <dbReference type="SAM" id="MobiDB-lite"/>
    </source>
</evidence>
<reference evidence="6" key="1">
    <citation type="submission" date="2019-03" db="EMBL/GenBank/DDBJ databases">
        <title>Long read genome sequence of the mycoparasitic Pythium oligandrum ATCC 38472 isolated from sugarbeet rhizosphere.</title>
        <authorList>
            <person name="Gaulin E."/>
        </authorList>
    </citation>
    <scope>NUCLEOTIDE SEQUENCE</scope>
    <source>
        <strain evidence="6">ATCC 38472_TT</strain>
    </source>
</reference>
<dbReference type="EMBL" id="SPLM01000072">
    <property type="protein sequence ID" value="TMW63752.1"/>
    <property type="molecule type" value="Genomic_DNA"/>
</dbReference>
<dbReference type="OrthoDB" id="10037376at2759"/>
<keyword evidence="4" id="KW-0472">Membrane</keyword>
<sequence length="411" mass="44180">MKASNRLVKSVVLVLGVFLLVGVRWNVNRRVPGAGRLRAGSSRRLDIFGTDDRRVVSDATLFPYSAVGLLRWSEDRFCTASLIGSRFVVSAAECVLTPDGKKRPSTFDKPEFVVGYGESTTSDGSGAEKKTAKVVKVHKQSDFWEKWTQETYVILELDKALGESHGILSLPTLDELDQSLGSTPVQIVGFDEEAKDESTASLKFAKCTCYFPTSFNGSQFMLHHDCDTSATGSPGSPLLVRYANMETYIIGLHSNAIGSTTIETETKTFPKYSNSVANRGVLGPFIQKHMEALKNTTTSSSNSSTTDASSSSSGHSVTESSSSGYDIDNREAEHSKDRDTDTTGSESVQDAAKEARTLSPTTAYACIGAVGFAWACILFIALKHLGTPTLCAREGDLVPPPAEAPIVVSAS</sequence>
<feature type="compositionally biased region" description="Basic and acidic residues" evidence="3">
    <location>
        <begin position="327"/>
        <end position="341"/>
    </location>
</feature>
<dbReference type="PANTHER" id="PTHR15462">
    <property type="entry name" value="SERINE PROTEASE"/>
    <property type="match status" value="1"/>
</dbReference>
<dbReference type="InterPro" id="IPR043504">
    <property type="entry name" value="Peptidase_S1_PA_chymotrypsin"/>
</dbReference>
<dbReference type="GO" id="GO:0006508">
    <property type="term" value="P:proteolysis"/>
    <property type="evidence" value="ECO:0007669"/>
    <property type="project" value="InterPro"/>
</dbReference>
<proteinExistence type="predicted"/>
<keyword evidence="7" id="KW-1185">Reference proteome</keyword>
<evidence type="ECO:0000256" key="2">
    <source>
        <dbReference type="ARBA" id="ARBA00023026"/>
    </source>
</evidence>
<feature type="region of interest" description="Disordered" evidence="3">
    <location>
        <begin position="295"/>
        <end position="354"/>
    </location>
</feature>
<gene>
    <name evidence="6" type="ORF">Poli38472_002693</name>
</gene>
<dbReference type="PANTHER" id="PTHR15462:SF8">
    <property type="entry name" value="SERINE PROTEASE"/>
    <property type="match status" value="1"/>
</dbReference>
<evidence type="ECO:0000313" key="7">
    <source>
        <dbReference type="Proteomes" id="UP000794436"/>
    </source>
</evidence>
<feature type="domain" description="Peptidase S1" evidence="5">
    <location>
        <begin position="62"/>
        <end position="260"/>
    </location>
</feature>
<keyword evidence="4" id="KW-1133">Transmembrane helix</keyword>
<evidence type="ECO:0000259" key="5">
    <source>
        <dbReference type="Pfam" id="PF00089"/>
    </source>
</evidence>
<dbReference type="GO" id="GO:0004252">
    <property type="term" value="F:serine-type endopeptidase activity"/>
    <property type="evidence" value="ECO:0007669"/>
    <property type="project" value="InterPro"/>
</dbReference>
<dbReference type="Pfam" id="PF00089">
    <property type="entry name" value="Trypsin"/>
    <property type="match status" value="1"/>
</dbReference>
<organism evidence="6 7">
    <name type="scientific">Pythium oligandrum</name>
    <name type="common">Mycoparasitic fungus</name>
    <dbReference type="NCBI Taxonomy" id="41045"/>
    <lineage>
        <taxon>Eukaryota</taxon>
        <taxon>Sar</taxon>
        <taxon>Stramenopiles</taxon>
        <taxon>Oomycota</taxon>
        <taxon>Peronosporomycetes</taxon>
        <taxon>Pythiales</taxon>
        <taxon>Pythiaceae</taxon>
        <taxon>Pythium</taxon>
    </lineage>
</organism>
<keyword evidence="1" id="KW-0732">Signal</keyword>
<dbReference type="Proteomes" id="UP000794436">
    <property type="component" value="Unassembled WGS sequence"/>
</dbReference>
<dbReference type="InterPro" id="IPR009003">
    <property type="entry name" value="Peptidase_S1_PA"/>
</dbReference>
<comment type="caution">
    <text evidence="6">The sequence shown here is derived from an EMBL/GenBank/DDBJ whole genome shotgun (WGS) entry which is preliminary data.</text>
</comment>
<name>A0A8K1FLE2_PYTOL</name>
<accession>A0A8K1FLE2</accession>
<dbReference type="AlphaFoldDB" id="A0A8K1FLE2"/>
<dbReference type="Gene3D" id="2.40.10.10">
    <property type="entry name" value="Trypsin-like serine proteases"/>
    <property type="match status" value="2"/>
</dbReference>
<feature type="transmembrane region" description="Helical" evidence="4">
    <location>
        <begin position="362"/>
        <end position="382"/>
    </location>
</feature>
<keyword evidence="4" id="KW-0812">Transmembrane</keyword>
<evidence type="ECO:0000313" key="6">
    <source>
        <dbReference type="EMBL" id="TMW63752.1"/>
    </source>
</evidence>
<dbReference type="InterPro" id="IPR050966">
    <property type="entry name" value="Glutamyl_endopeptidase"/>
</dbReference>
<feature type="compositionally biased region" description="Low complexity" evidence="3">
    <location>
        <begin position="296"/>
        <end position="323"/>
    </location>
</feature>
<evidence type="ECO:0000256" key="4">
    <source>
        <dbReference type="SAM" id="Phobius"/>
    </source>
</evidence>
<protein>
    <recommendedName>
        <fullName evidence="5">Peptidase S1 domain-containing protein</fullName>
    </recommendedName>
</protein>
<dbReference type="InterPro" id="IPR001254">
    <property type="entry name" value="Trypsin_dom"/>
</dbReference>